<dbReference type="EMBL" id="FPHZ01000089">
    <property type="protein sequence ID" value="SFV87822.1"/>
    <property type="molecule type" value="Genomic_DNA"/>
</dbReference>
<evidence type="ECO:0000259" key="1">
    <source>
        <dbReference type="Pfam" id="PF07728"/>
    </source>
</evidence>
<gene>
    <name evidence="2" type="ORF">MNB_SUP05-SYMBIONT-5-309</name>
</gene>
<keyword evidence="2" id="KW-0540">Nuclease</keyword>
<dbReference type="AlphaFoldDB" id="A0A1W1E1I0"/>
<dbReference type="GO" id="GO:0005524">
    <property type="term" value="F:ATP binding"/>
    <property type="evidence" value="ECO:0007669"/>
    <property type="project" value="InterPro"/>
</dbReference>
<accession>A0A1W1E1I0</accession>
<dbReference type="GO" id="GO:0016887">
    <property type="term" value="F:ATP hydrolysis activity"/>
    <property type="evidence" value="ECO:0007669"/>
    <property type="project" value="InterPro"/>
</dbReference>
<dbReference type="GO" id="GO:0004519">
    <property type="term" value="F:endonuclease activity"/>
    <property type="evidence" value="ECO:0007669"/>
    <property type="project" value="UniProtKB-KW"/>
</dbReference>
<organism evidence="2">
    <name type="scientific">hydrothermal vent metagenome</name>
    <dbReference type="NCBI Taxonomy" id="652676"/>
    <lineage>
        <taxon>unclassified sequences</taxon>
        <taxon>metagenomes</taxon>
        <taxon>ecological metagenomes</taxon>
    </lineage>
</organism>
<reference evidence="2" key="1">
    <citation type="submission" date="2016-10" db="EMBL/GenBank/DDBJ databases">
        <authorList>
            <person name="de Groot N.N."/>
        </authorList>
    </citation>
    <scope>NUCLEOTIDE SEQUENCE</scope>
</reference>
<dbReference type="Gene3D" id="3.40.50.300">
    <property type="entry name" value="P-loop containing nucleotide triphosphate hydrolases"/>
    <property type="match status" value="1"/>
</dbReference>
<keyword evidence="2" id="KW-0378">Hydrolase</keyword>
<feature type="domain" description="ATPase dynein-related AAA" evidence="1">
    <location>
        <begin position="38"/>
        <end position="117"/>
    </location>
</feature>
<dbReference type="Pfam" id="PF07728">
    <property type="entry name" value="AAA_5"/>
    <property type="match status" value="1"/>
</dbReference>
<keyword evidence="2" id="KW-0255">Endonuclease</keyword>
<dbReference type="SUPFAM" id="SSF52540">
    <property type="entry name" value="P-loop containing nucleoside triphosphate hydrolases"/>
    <property type="match status" value="1"/>
</dbReference>
<dbReference type="InterPro" id="IPR027417">
    <property type="entry name" value="P-loop_NTPase"/>
</dbReference>
<sequence length="238" mass="27929">MKFSGKLKYEGWKSYFLPVIKHLKDNFGLKDYQETTDKKPHVLIIDEINRGNISRIFGELITLIEPSKRAGGEEEISVQLPYSKEDFSVPNNLYIIGTMNTADRSLALMDTALRRRFDFIEMMPDVHLVKGNFNEIDVQKILIAINERIEILYDREHTIGHSFLMNVNTLPELKNAFKNKILPLLEEYFYDDWEKICLVLNDEGNFYKKTEEKLGDFEKTIYRKVDTVEIKAFKNIYA</sequence>
<evidence type="ECO:0000313" key="2">
    <source>
        <dbReference type="EMBL" id="SFV87822.1"/>
    </source>
</evidence>
<dbReference type="InterPro" id="IPR052934">
    <property type="entry name" value="Methyl-DNA_Rec/Restrict_Enz"/>
</dbReference>
<dbReference type="PANTHER" id="PTHR37291:SF1">
    <property type="entry name" value="TYPE IV METHYL-DIRECTED RESTRICTION ENZYME ECOKMCRB SUBUNIT"/>
    <property type="match status" value="1"/>
</dbReference>
<protein>
    <submittedName>
        <fullName evidence="2">Putative endonuclease</fullName>
    </submittedName>
</protein>
<name>A0A1W1E1I0_9ZZZZ</name>
<dbReference type="InterPro" id="IPR011704">
    <property type="entry name" value="ATPase_dyneun-rel_AAA"/>
</dbReference>
<proteinExistence type="predicted"/>
<dbReference type="PANTHER" id="PTHR37291">
    <property type="entry name" value="5-METHYLCYTOSINE-SPECIFIC RESTRICTION ENZYME B"/>
    <property type="match status" value="1"/>
</dbReference>